<dbReference type="HOGENOM" id="CLU_037562_3_2_14"/>
<keyword evidence="8" id="KW-1185">Reference proteome</keyword>
<evidence type="ECO:0000256" key="6">
    <source>
        <dbReference type="HAMAP-Rule" id="MF_01369"/>
    </source>
</evidence>
<dbReference type="GO" id="GO:1990904">
    <property type="term" value="C:ribonucleoprotein complex"/>
    <property type="evidence" value="ECO:0007669"/>
    <property type="project" value="UniProtKB-KW"/>
</dbReference>
<reference evidence="7 8" key="1">
    <citation type="journal article" date="2008" name="BMC Genomics">
        <title>The linear chromosome of the plant-pathogenic mycoplasma 'Candidatus Phytoplasma mali'.</title>
        <authorList>
            <person name="Kube M."/>
            <person name="Schneider B."/>
            <person name="Kuhl H."/>
            <person name="Dandekar T."/>
            <person name="Heitmann K."/>
            <person name="Migdoll A.M."/>
            <person name="Reinhardt R."/>
            <person name="Seemueller E."/>
        </authorList>
    </citation>
    <scope>NUCLEOTIDE SEQUENCE [LARGE SCALE GENOMIC DNA]</scope>
    <source>
        <strain evidence="7 8">AT</strain>
    </source>
</reference>
<dbReference type="PANTHER" id="PTHR11620">
    <property type="entry name" value="60S RIBOSOMAL PROTEIN L23A"/>
    <property type="match status" value="1"/>
</dbReference>
<proteinExistence type="inferred from homology"/>
<keyword evidence="3 6" id="KW-0694">RNA-binding</keyword>
<sequence length="94" mass="11019">MIKYYDLIKSPIFTEETNKLIERQNKYFFKVSKKANKIDIKKALEKIFLIKVKSVNTLNVSPKFKRKGKYSGYTSGYKKAIVKLFPGHKIDIIN</sequence>
<dbReference type="GO" id="GO:0003735">
    <property type="term" value="F:structural constituent of ribosome"/>
    <property type="evidence" value="ECO:0007669"/>
    <property type="project" value="InterPro"/>
</dbReference>
<dbReference type="Proteomes" id="UP000002020">
    <property type="component" value="Chromosome"/>
</dbReference>
<keyword evidence="4 6" id="KW-0689">Ribosomal protein</keyword>
<keyword evidence="5 6" id="KW-0687">Ribonucleoprotein</keyword>
<dbReference type="GO" id="GO:0019843">
    <property type="term" value="F:rRNA binding"/>
    <property type="evidence" value="ECO:0007669"/>
    <property type="project" value="UniProtKB-UniRule"/>
</dbReference>
<comment type="subunit">
    <text evidence="6">Part of the 50S ribosomal subunit. Contacts protein L29, and trigger factor when it is bound to the ribosome.</text>
</comment>
<name>B3QZZ3_PHYMT</name>
<dbReference type="SUPFAM" id="SSF54189">
    <property type="entry name" value="Ribosomal proteins S24e, L23 and L15e"/>
    <property type="match status" value="1"/>
</dbReference>
<dbReference type="STRING" id="37692.ATP_00343"/>
<comment type="similarity">
    <text evidence="1 6">Belongs to the universal ribosomal protein uL23 family.</text>
</comment>
<dbReference type="EMBL" id="CU469464">
    <property type="protein sequence ID" value="CAP18530.1"/>
    <property type="molecule type" value="Genomic_DNA"/>
</dbReference>
<dbReference type="FunFam" id="3.30.70.330:FF:000001">
    <property type="entry name" value="50S ribosomal protein L23"/>
    <property type="match status" value="1"/>
</dbReference>
<comment type="function">
    <text evidence="6">One of the early assembly proteins it binds 23S rRNA. One of the proteins that surrounds the polypeptide exit tunnel on the outside of the ribosome. Forms the main docking site for trigger factor binding to the ribosome.</text>
</comment>
<evidence type="ECO:0000256" key="2">
    <source>
        <dbReference type="ARBA" id="ARBA00022730"/>
    </source>
</evidence>
<dbReference type="Gene3D" id="3.30.70.330">
    <property type="match status" value="1"/>
</dbReference>
<dbReference type="HAMAP" id="MF_01369_B">
    <property type="entry name" value="Ribosomal_uL23_B"/>
    <property type="match status" value="1"/>
</dbReference>
<dbReference type="KEGG" id="pml:ATP_00343"/>
<evidence type="ECO:0000256" key="1">
    <source>
        <dbReference type="ARBA" id="ARBA00006700"/>
    </source>
</evidence>
<dbReference type="eggNOG" id="COG0089">
    <property type="taxonomic scope" value="Bacteria"/>
</dbReference>
<evidence type="ECO:0000256" key="3">
    <source>
        <dbReference type="ARBA" id="ARBA00022884"/>
    </source>
</evidence>
<dbReference type="InterPro" id="IPR013025">
    <property type="entry name" value="Ribosomal_uL23-like"/>
</dbReference>
<evidence type="ECO:0000313" key="7">
    <source>
        <dbReference type="EMBL" id="CAP18530.1"/>
    </source>
</evidence>
<dbReference type="NCBIfam" id="NF004363">
    <property type="entry name" value="PRK05738.2-4"/>
    <property type="match status" value="1"/>
</dbReference>
<dbReference type="InterPro" id="IPR012678">
    <property type="entry name" value="Ribosomal_uL23/eL15/eS24_sf"/>
</dbReference>
<protein>
    <recommendedName>
        <fullName evidence="6">Large ribosomal subunit protein uL23</fullName>
    </recommendedName>
</protein>
<organism evidence="7 8">
    <name type="scientific">Phytoplasma mali (strain AT)</name>
    <dbReference type="NCBI Taxonomy" id="482235"/>
    <lineage>
        <taxon>Bacteria</taxon>
        <taxon>Bacillati</taxon>
        <taxon>Mycoplasmatota</taxon>
        <taxon>Mollicutes</taxon>
        <taxon>Acholeplasmatales</taxon>
        <taxon>Acholeplasmataceae</taxon>
        <taxon>Candidatus Phytoplasma</taxon>
        <taxon>16SrX (Apple proliferation group)</taxon>
    </lineage>
</organism>
<keyword evidence="2 6" id="KW-0699">rRNA-binding</keyword>
<dbReference type="InterPro" id="IPR012677">
    <property type="entry name" value="Nucleotide-bd_a/b_plait_sf"/>
</dbReference>
<dbReference type="GO" id="GO:0006412">
    <property type="term" value="P:translation"/>
    <property type="evidence" value="ECO:0007669"/>
    <property type="project" value="UniProtKB-UniRule"/>
</dbReference>
<dbReference type="GO" id="GO:0005840">
    <property type="term" value="C:ribosome"/>
    <property type="evidence" value="ECO:0007669"/>
    <property type="project" value="UniProtKB-KW"/>
</dbReference>
<accession>B3QZZ3</accession>
<dbReference type="AlphaFoldDB" id="B3QZZ3"/>
<evidence type="ECO:0000256" key="4">
    <source>
        <dbReference type="ARBA" id="ARBA00022980"/>
    </source>
</evidence>
<evidence type="ECO:0000313" key="8">
    <source>
        <dbReference type="Proteomes" id="UP000002020"/>
    </source>
</evidence>
<gene>
    <name evidence="6 7" type="primary">rplW</name>
    <name evidence="7" type="ordered locus">ATP_00343</name>
</gene>
<dbReference type="Pfam" id="PF00276">
    <property type="entry name" value="Ribosomal_L23"/>
    <property type="match status" value="1"/>
</dbReference>
<evidence type="ECO:0000256" key="5">
    <source>
        <dbReference type="ARBA" id="ARBA00023274"/>
    </source>
</evidence>